<dbReference type="STRING" id="905079.L1IHH7"/>
<dbReference type="InterPro" id="IPR045211">
    <property type="entry name" value="TFP11/STIP/Ntr1"/>
</dbReference>
<evidence type="ECO:0000313" key="6">
    <source>
        <dbReference type="Proteomes" id="UP000011087"/>
    </source>
</evidence>
<feature type="region of interest" description="Disordered" evidence="2">
    <location>
        <begin position="50"/>
        <end position="159"/>
    </location>
</feature>
<dbReference type="InterPro" id="IPR022159">
    <property type="entry name" value="STIP/TFIP11_N"/>
</dbReference>
<sequence>MDGYDAPAMRFSTENDYEGGEFGEDGEFYALGQKKGKRQSKNSAIYGVFHEDSDEDDGGAFKKSYSAPMGFVSGGLKGSELNKEEKSDEEGSGGSYESDEGDEDQHVGLGARRRFGKRKEEEEEEEERVPQREAELPTSFGAQKEKEEKKPASKDVDYESLHRLKSMDAGGKAFKMLQKMGYKGGGLGKDGSGISKAIEAKKRVKLEGLGVRPEHKQELKKEKEEEEEGKKKKKKIKREYNWKIDVGDVKPKKKKKVYKTAEEIQEEAEELGAGSLGGGEPKHVAIVDMRGKQAKLVTGGQIGAFEDVDADEAFTLPLVHNIAVLVEGAENDIFRTQRILNTEKDNMITLEHEKEVVENRLKEQEYHLTRLEEVIAMIDRSTIVPCQDKR</sequence>
<accession>L1IHH7</accession>
<dbReference type="InterPro" id="IPR000467">
    <property type="entry name" value="G_patch_dom"/>
</dbReference>
<dbReference type="eggNOG" id="KOG2184">
    <property type="taxonomic scope" value="Eukaryota"/>
</dbReference>
<dbReference type="HOGENOM" id="CLU_708723_0_0_1"/>
<dbReference type="RefSeq" id="XP_005822678.1">
    <property type="nucleotide sequence ID" value="XM_005822621.1"/>
</dbReference>
<dbReference type="GO" id="GO:0071008">
    <property type="term" value="C:U2-type post-mRNA release spliceosomal complex"/>
    <property type="evidence" value="ECO:0007669"/>
    <property type="project" value="TreeGrafter"/>
</dbReference>
<feature type="compositionally biased region" description="Acidic residues" evidence="2">
    <location>
        <begin position="87"/>
        <end position="103"/>
    </location>
</feature>
<dbReference type="Proteomes" id="UP000011087">
    <property type="component" value="Unassembled WGS sequence"/>
</dbReference>
<dbReference type="GO" id="GO:0000390">
    <property type="term" value="P:spliceosomal complex disassembly"/>
    <property type="evidence" value="ECO:0007669"/>
    <property type="project" value="InterPro"/>
</dbReference>
<reference evidence="4 6" key="1">
    <citation type="journal article" date="2012" name="Nature">
        <title>Algal genomes reveal evolutionary mosaicism and the fate of nucleomorphs.</title>
        <authorList>
            <consortium name="DOE Joint Genome Institute"/>
            <person name="Curtis B.A."/>
            <person name="Tanifuji G."/>
            <person name="Burki F."/>
            <person name="Gruber A."/>
            <person name="Irimia M."/>
            <person name="Maruyama S."/>
            <person name="Arias M.C."/>
            <person name="Ball S.G."/>
            <person name="Gile G.H."/>
            <person name="Hirakawa Y."/>
            <person name="Hopkins J.F."/>
            <person name="Kuo A."/>
            <person name="Rensing S.A."/>
            <person name="Schmutz J."/>
            <person name="Symeonidi A."/>
            <person name="Elias M."/>
            <person name="Eveleigh R.J."/>
            <person name="Herman E.K."/>
            <person name="Klute M.J."/>
            <person name="Nakayama T."/>
            <person name="Obornik M."/>
            <person name="Reyes-Prieto A."/>
            <person name="Armbrust E.V."/>
            <person name="Aves S.J."/>
            <person name="Beiko R.G."/>
            <person name="Coutinho P."/>
            <person name="Dacks J.B."/>
            <person name="Durnford D.G."/>
            <person name="Fast N.M."/>
            <person name="Green B.R."/>
            <person name="Grisdale C.J."/>
            <person name="Hempel F."/>
            <person name="Henrissat B."/>
            <person name="Hoppner M.P."/>
            <person name="Ishida K."/>
            <person name="Kim E."/>
            <person name="Koreny L."/>
            <person name="Kroth P.G."/>
            <person name="Liu Y."/>
            <person name="Malik S.B."/>
            <person name="Maier U.G."/>
            <person name="McRose D."/>
            <person name="Mock T."/>
            <person name="Neilson J.A."/>
            <person name="Onodera N.T."/>
            <person name="Poole A.M."/>
            <person name="Pritham E.J."/>
            <person name="Richards T.A."/>
            <person name="Rocap G."/>
            <person name="Roy S.W."/>
            <person name="Sarai C."/>
            <person name="Schaack S."/>
            <person name="Shirato S."/>
            <person name="Slamovits C.H."/>
            <person name="Spencer D.F."/>
            <person name="Suzuki S."/>
            <person name="Worden A.Z."/>
            <person name="Zauner S."/>
            <person name="Barry K."/>
            <person name="Bell C."/>
            <person name="Bharti A.K."/>
            <person name="Crow J.A."/>
            <person name="Grimwood J."/>
            <person name="Kramer R."/>
            <person name="Lindquist E."/>
            <person name="Lucas S."/>
            <person name="Salamov A."/>
            <person name="McFadden G.I."/>
            <person name="Lane C.E."/>
            <person name="Keeling P.J."/>
            <person name="Gray M.W."/>
            <person name="Grigoriev I.V."/>
            <person name="Archibald J.M."/>
        </authorList>
    </citation>
    <scope>NUCLEOTIDE SEQUENCE</scope>
    <source>
        <strain evidence="4 6">CCMP2712</strain>
    </source>
</reference>
<dbReference type="EnsemblProtists" id="EKX35698">
    <property type="protein sequence ID" value="EKX35698"/>
    <property type="gene ID" value="GUITHDRAFT_118187"/>
</dbReference>
<evidence type="ECO:0000313" key="5">
    <source>
        <dbReference type="EnsemblProtists" id="EKX35698"/>
    </source>
</evidence>
<evidence type="ECO:0000259" key="3">
    <source>
        <dbReference type="PROSITE" id="PS50174"/>
    </source>
</evidence>
<dbReference type="GO" id="GO:0003676">
    <property type="term" value="F:nucleic acid binding"/>
    <property type="evidence" value="ECO:0007669"/>
    <property type="project" value="InterPro"/>
</dbReference>
<protein>
    <recommendedName>
        <fullName evidence="3">G-patch domain-containing protein</fullName>
    </recommendedName>
</protein>
<dbReference type="SMART" id="SM00443">
    <property type="entry name" value="G_patch"/>
    <property type="match status" value="1"/>
</dbReference>
<keyword evidence="1" id="KW-0175">Coiled coil</keyword>
<dbReference type="EMBL" id="JH993086">
    <property type="protein sequence ID" value="EKX35698.1"/>
    <property type="molecule type" value="Genomic_DNA"/>
</dbReference>
<evidence type="ECO:0000256" key="1">
    <source>
        <dbReference type="SAM" id="Coils"/>
    </source>
</evidence>
<feature type="compositionally biased region" description="Basic and acidic residues" evidence="2">
    <location>
        <begin position="143"/>
        <end position="159"/>
    </location>
</feature>
<feature type="compositionally biased region" description="Basic and acidic residues" evidence="2">
    <location>
        <begin position="212"/>
        <end position="223"/>
    </location>
</feature>
<dbReference type="PANTHER" id="PTHR23329">
    <property type="entry name" value="TUFTELIN-INTERACTING PROTEIN 11-RELATED"/>
    <property type="match status" value="1"/>
</dbReference>
<proteinExistence type="predicted"/>
<dbReference type="PANTHER" id="PTHR23329:SF1">
    <property type="entry name" value="TUFTELIN-INTERACTING PROTEIN 11"/>
    <property type="match status" value="1"/>
</dbReference>
<gene>
    <name evidence="4" type="ORF">GUITHDRAFT_118187</name>
</gene>
<evidence type="ECO:0000256" key="2">
    <source>
        <dbReference type="SAM" id="MobiDB-lite"/>
    </source>
</evidence>
<dbReference type="AlphaFoldDB" id="L1IHH7"/>
<dbReference type="PROSITE" id="PS50174">
    <property type="entry name" value="G_PATCH"/>
    <property type="match status" value="1"/>
</dbReference>
<feature type="coiled-coil region" evidence="1">
    <location>
        <begin position="340"/>
        <end position="374"/>
    </location>
</feature>
<organism evidence="4">
    <name type="scientific">Guillardia theta (strain CCMP2712)</name>
    <name type="common">Cryptophyte</name>
    <dbReference type="NCBI Taxonomy" id="905079"/>
    <lineage>
        <taxon>Eukaryota</taxon>
        <taxon>Cryptophyceae</taxon>
        <taxon>Pyrenomonadales</taxon>
        <taxon>Geminigeraceae</taxon>
        <taxon>Guillardia</taxon>
    </lineage>
</organism>
<dbReference type="GeneID" id="17292431"/>
<feature type="domain" description="G-patch" evidence="3">
    <location>
        <begin position="169"/>
        <end position="214"/>
    </location>
</feature>
<dbReference type="PaxDb" id="55529-EKX35698"/>
<dbReference type="Pfam" id="PF01585">
    <property type="entry name" value="G-patch"/>
    <property type="match status" value="1"/>
</dbReference>
<dbReference type="Pfam" id="PF12457">
    <property type="entry name" value="TIP_N"/>
    <property type="match status" value="1"/>
</dbReference>
<reference evidence="6" key="2">
    <citation type="submission" date="2012-11" db="EMBL/GenBank/DDBJ databases">
        <authorList>
            <person name="Kuo A."/>
            <person name="Curtis B.A."/>
            <person name="Tanifuji G."/>
            <person name="Burki F."/>
            <person name="Gruber A."/>
            <person name="Irimia M."/>
            <person name="Maruyama S."/>
            <person name="Arias M.C."/>
            <person name="Ball S.G."/>
            <person name="Gile G.H."/>
            <person name="Hirakawa Y."/>
            <person name="Hopkins J.F."/>
            <person name="Rensing S.A."/>
            <person name="Schmutz J."/>
            <person name="Symeonidi A."/>
            <person name="Elias M."/>
            <person name="Eveleigh R.J."/>
            <person name="Herman E.K."/>
            <person name="Klute M.J."/>
            <person name="Nakayama T."/>
            <person name="Obornik M."/>
            <person name="Reyes-Prieto A."/>
            <person name="Armbrust E.V."/>
            <person name="Aves S.J."/>
            <person name="Beiko R.G."/>
            <person name="Coutinho P."/>
            <person name="Dacks J.B."/>
            <person name="Durnford D.G."/>
            <person name="Fast N.M."/>
            <person name="Green B.R."/>
            <person name="Grisdale C."/>
            <person name="Hempe F."/>
            <person name="Henrissat B."/>
            <person name="Hoppner M.P."/>
            <person name="Ishida K.-I."/>
            <person name="Kim E."/>
            <person name="Koreny L."/>
            <person name="Kroth P.G."/>
            <person name="Liu Y."/>
            <person name="Malik S.-B."/>
            <person name="Maier U.G."/>
            <person name="McRose D."/>
            <person name="Mock T."/>
            <person name="Neilson J.A."/>
            <person name="Onodera N.T."/>
            <person name="Poole A.M."/>
            <person name="Pritham E.J."/>
            <person name="Richards T.A."/>
            <person name="Rocap G."/>
            <person name="Roy S.W."/>
            <person name="Sarai C."/>
            <person name="Schaack S."/>
            <person name="Shirato S."/>
            <person name="Slamovits C.H."/>
            <person name="Spencer D.F."/>
            <person name="Suzuki S."/>
            <person name="Worden A.Z."/>
            <person name="Zauner S."/>
            <person name="Barry K."/>
            <person name="Bell C."/>
            <person name="Bharti A.K."/>
            <person name="Crow J.A."/>
            <person name="Grimwood J."/>
            <person name="Kramer R."/>
            <person name="Lindquist E."/>
            <person name="Lucas S."/>
            <person name="Salamov A."/>
            <person name="McFadden G.I."/>
            <person name="Lane C.E."/>
            <person name="Keeling P.J."/>
            <person name="Gray M.W."/>
            <person name="Grigoriev I.V."/>
            <person name="Archibald J.M."/>
        </authorList>
    </citation>
    <scope>NUCLEOTIDE SEQUENCE</scope>
    <source>
        <strain evidence="6">CCMP2712</strain>
    </source>
</reference>
<dbReference type="KEGG" id="gtt:GUITHDRAFT_118187"/>
<name>L1IHH7_GUITC</name>
<feature type="region of interest" description="Disordered" evidence="2">
    <location>
        <begin position="1"/>
        <end position="25"/>
    </location>
</feature>
<keyword evidence="6" id="KW-1185">Reference proteome</keyword>
<reference evidence="5" key="3">
    <citation type="submission" date="2015-06" db="UniProtKB">
        <authorList>
            <consortium name="EnsemblProtists"/>
        </authorList>
    </citation>
    <scope>IDENTIFICATION</scope>
</reference>
<evidence type="ECO:0000313" key="4">
    <source>
        <dbReference type="EMBL" id="EKX35698.1"/>
    </source>
</evidence>
<feature type="compositionally biased region" description="Acidic residues" evidence="2">
    <location>
        <begin position="15"/>
        <end position="25"/>
    </location>
</feature>
<dbReference type="OMA" id="LARIFDW"/>
<dbReference type="OrthoDB" id="4822at2759"/>
<feature type="region of interest" description="Disordered" evidence="2">
    <location>
        <begin position="209"/>
        <end position="234"/>
    </location>
</feature>